<accession>A0A256FQU9</accession>
<evidence type="ECO:0000313" key="1">
    <source>
        <dbReference type="EMBL" id="OYR17242.1"/>
    </source>
</evidence>
<comment type="caution">
    <text evidence="1">The sequence shown here is derived from an EMBL/GenBank/DDBJ whole genome shotgun (WGS) entry which is preliminary data.</text>
</comment>
<reference evidence="1 2" key="1">
    <citation type="submission" date="2017-07" db="EMBL/GenBank/DDBJ databases">
        <title>Phylogenetic study on the rhizospheric bacterium Ochrobactrum sp. A44.</title>
        <authorList>
            <person name="Krzyzanowska D.M."/>
            <person name="Ossowicki A."/>
            <person name="Rajewska M."/>
            <person name="Maciag T."/>
            <person name="Kaczynski Z."/>
            <person name="Czerwicka M."/>
            <person name="Jafra S."/>
        </authorList>
    </citation>
    <scope>NUCLEOTIDE SEQUENCE [LARGE SCALE GENOMIC DNA]</scope>
    <source>
        <strain evidence="1 2">PR17</strain>
    </source>
</reference>
<evidence type="ECO:0000313" key="2">
    <source>
        <dbReference type="Proteomes" id="UP000216345"/>
    </source>
</evidence>
<dbReference type="AlphaFoldDB" id="A0A256FQU9"/>
<sequence>MEMESTPIIARLKISRPQLCVDGNDADEGLCVFSAVRLAWAKTNRVPQATP</sequence>
<name>A0A256FQU9_9HYPH</name>
<organism evidence="1 2">
    <name type="scientific">Brucella rhizosphaerae</name>
    <dbReference type="NCBI Taxonomy" id="571254"/>
    <lineage>
        <taxon>Bacteria</taxon>
        <taxon>Pseudomonadati</taxon>
        <taxon>Pseudomonadota</taxon>
        <taxon>Alphaproteobacteria</taxon>
        <taxon>Hyphomicrobiales</taxon>
        <taxon>Brucellaceae</taxon>
        <taxon>Brucella/Ochrobactrum group</taxon>
        <taxon>Brucella</taxon>
    </lineage>
</organism>
<dbReference type="EMBL" id="NNRK01000020">
    <property type="protein sequence ID" value="OYR17242.1"/>
    <property type="molecule type" value="Genomic_DNA"/>
</dbReference>
<gene>
    <name evidence="1" type="ORF">CEV32_4024</name>
</gene>
<dbReference type="Proteomes" id="UP000216345">
    <property type="component" value="Unassembled WGS sequence"/>
</dbReference>
<proteinExistence type="predicted"/>
<protein>
    <submittedName>
        <fullName evidence="1">Uncharacterized protein</fullName>
    </submittedName>
</protein>
<keyword evidence="2" id="KW-1185">Reference proteome</keyword>